<evidence type="ECO:0000313" key="8">
    <source>
        <dbReference type="Proteomes" id="UP001500192"/>
    </source>
</evidence>
<comment type="similarity">
    <text evidence="1">Belongs to the LysR transcriptional regulatory family.</text>
</comment>
<dbReference type="Gene3D" id="3.40.190.10">
    <property type="entry name" value="Periplasmic binding protein-like II"/>
    <property type="match status" value="2"/>
</dbReference>
<gene>
    <name evidence="7" type="ORF">GCM10023214_29200</name>
</gene>
<dbReference type="InterPro" id="IPR005119">
    <property type="entry name" value="LysR_subst-bd"/>
</dbReference>
<dbReference type="InterPro" id="IPR036388">
    <property type="entry name" value="WH-like_DNA-bd_sf"/>
</dbReference>
<evidence type="ECO:0000256" key="5">
    <source>
        <dbReference type="SAM" id="MobiDB-lite"/>
    </source>
</evidence>
<feature type="domain" description="HTH lysR-type" evidence="6">
    <location>
        <begin position="67"/>
        <end position="119"/>
    </location>
</feature>
<dbReference type="PRINTS" id="PR00039">
    <property type="entry name" value="HTHLYSR"/>
</dbReference>
<accession>A0ABP9QIF1</accession>
<dbReference type="Gene3D" id="1.10.10.10">
    <property type="entry name" value="Winged helix-like DNA-binding domain superfamily/Winged helix DNA-binding domain"/>
    <property type="match status" value="1"/>
</dbReference>
<reference evidence="8" key="1">
    <citation type="journal article" date="2019" name="Int. J. Syst. Evol. Microbiol.">
        <title>The Global Catalogue of Microorganisms (GCM) 10K type strain sequencing project: providing services to taxonomists for standard genome sequencing and annotation.</title>
        <authorList>
            <consortium name="The Broad Institute Genomics Platform"/>
            <consortium name="The Broad Institute Genome Sequencing Center for Infectious Disease"/>
            <person name="Wu L."/>
            <person name="Ma J."/>
        </authorList>
    </citation>
    <scope>NUCLEOTIDE SEQUENCE [LARGE SCALE GENOMIC DNA]</scope>
    <source>
        <strain evidence="8">JCM 18054</strain>
    </source>
</reference>
<sequence length="348" mass="37002">MTIRFCRGDGEREEARSRAGEAAAHPDHARRTPGMSNDVSRCGSITVPDESSCSFASMDQILDIVPLRSFVAVADRGGFQRAATYLHLSQPTISQHTRRLEAATGRRLVARDGRGSRFTADGEQLLGYARRILALHDEALRSFGVENAETIVIGSTEHAAAQLLPHLTSTLGKSLPDHRVRYRVDRGTALREALGAGRIDLALLPGASDDPRATPVGELELTWYCAPGWTRPDGPVPLVAFDSPCALRTSALETLAGHGIPAEIGAEANQLAGVHAAAAAGLGVALLATFGQVPEGLVPCADLPVPEPLPLSLWRRQDLDPFVSGHTARSLRRLLTAHTAPVAIARGA</sequence>
<dbReference type="PANTHER" id="PTHR30579:SF7">
    <property type="entry name" value="HTH-TYPE TRANSCRIPTIONAL REGULATOR LRHA-RELATED"/>
    <property type="match status" value="1"/>
</dbReference>
<keyword evidence="2" id="KW-0805">Transcription regulation</keyword>
<dbReference type="Pfam" id="PF00126">
    <property type="entry name" value="HTH_1"/>
    <property type="match status" value="1"/>
</dbReference>
<evidence type="ECO:0000259" key="6">
    <source>
        <dbReference type="PROSITE" id="PS50931"/>
    </source>
</evidence>
<evidence type="ECO:0000256" key="1">
    <source>
        <dbReference type="ARBA" id="ARBA00009437"/>
    </source>
</evidence>
<keyword evidence="8" id="KW-1185">Reference proteome</keyword>
<dbReference type="PANTHER" id="PTHR30579">
    <property type="entry name" value="TRANSCRIPTIONAL REGULATOR"/>
    <property type="match status" value="1"/>
</dbReference>
<dbReference type="InterPro" id="IPR050176">
    <property type="entry name" value="LTTR"/>
</dbReference>
<dbReference type="PROSITE" id="PS50931">
    <property type="entry name" value="HTH_LYSR"/>
    <property type="match status" value="1"/>
</dbReference>
<evidence type="ECO:0000313" key="7">
    <source>
        <dbReference type="EMBL" id="GAA5162477.1"/>
    </source>
</evidence>
<dbReference type="SUPFAM" id="SSF53850">
    <property type="entry name" value="Periplasmic binding protein-like II"/>
    <property type="match status" value="1"/>
</dbReference>
<organism evidence="7 8">
    <name type="scientific">Amycolatopsis dongchuanensis</name>
    <dbReference type="NCBI Taxonomy" id="1070866"/>
    <lineage>
        <taxon>Bacteria</taxon>
        <taxon>Bacillati</taxon>
        <taxon>Actinomycetota</taxon>
        <taxon>Actinomycetes</taxon>
        <taxon>Pseudonocardiales</taxon>
        <taxon>Pseudonocardiaceae</taxon>
        <taxon>Amycolatopsis</taxon>
    </lineage>
</organism>
<keyword evidence="3" id="KW-0238">DNA-binding</keyword>
<dbReference type="SUPFAM" id="SSF46785">
    <property type="entry name" value="Winged helix' DNA-binding domain"/>
    <property type="match status" value="1"/>
</dbReference>
<dbReference type="InterPro" id="IPR000847">
    <property type="entry name" value="LysR_HTH_N"/>
</dbReference>
<dbReference type="Pfam" id="PF03466">
    <property type="entry name" value="LysR_substrate"/>
    <property type="match status" value="1"/>
</dbReference>
<dbReference type="EMBL" id="BAABIB010000062">
    <property type="protein sequence ID" value="GAA5162477.1"/>
    <property type="molecule type" value="Genomic_DNA"/>
</dbReference>
<name>A0ABP9QIF1_9PSEU</name>
<protein>
    <submittedName>
        <fullName evidence="7">LysR family transcriptional regulator</fullName>
    </submittedName>
</protein>
<evidence type="ECO:0000256" key="2">
    <source>
        <dbReference type="ARBA" id="ARBA00023015"/>
    </source>
</evidence>
<feature type="compositionally biased region" description="Basic and acidic residues" evidence="5">
    <location>
        <begin position="1"/>
        <end position="30"/>
    </location>
</feature>
<evidence type="ECO:0000256" key="3">
    <source>
        <dbReference type="ARBA" id="ARBA00023125"/>
    </source>
</evidence>
<comment type="caution">
    <text evidence="7">The sequence shown here is derived from an EMBL/GenBank/DDBJ whole genome shotgun (WGS) entry which is preliminary data.</text>
</comment>
<dbReference type="InterPro" id="IPR036390">
    <property type="entry name" value="WH_DNA-bd_sf"/>
</dbReference>
<feature type="region of interest" description="Disordered" evidence="5">
    <location>
        <begin position="1"/>
        <end position="40"/>
    </location>
</feature>
<proteinExistence type="inferred from homology"/>
<dbReference type="Proteomes" id="UP001500192">
    <property type="component" value="Unassembled WGS sequence"/>
</dbReference>
<keyword evidence="4" id="KW-0804">Transcription</keyword>
<evidence type="ECO:0000256" key="4">
    <source>
        <dbReference type="ARBA" id="ARBA00023163"/>
    </source>
</evidence>